<feature type="active site" description="Proton acceptor" evidence="7">
    <location>
        <position position="238"/>
    </location>
</feature>
<dbReference type="Gene3D" id="2.160.10.10">
    <property type="entry name" value="Hexapeptide repeat proteins"/>
    <property type="match status" value="1"/>
</dbReference>
<dbReference type="InterPro" id="IPR011004">
    <property type="entry name" value="Trimer_LpxA-like_sf"/>
</dbReference>
<evidence type="ECO:0000256" key="5">
    <source>
        <dbReference type="ARBA" id="ARBA00023098"/>
    </source>
</evidence>
<organism evidence="9 10">
    <name type="scientific">Agarivorans aestuarii</name>
    <dbReference type="NCBI Taxonomy" id="1563703"/>
    <lineage>
        <taxon>Bacteria</taxon>
        <taxon>Pseudomonadati</taxon>
        <taxon>Pseudomonadota</taxon>
        <taxon>Gammaproteobacteria</taxon>
        <taxon>Alteromonadales</taxon>
        <taxon>Alteromonadaceae</taxon>
        <taxon>Agarivorans</taxon>
    </lineage>
</organism>
<evidence type="ECO:0000256" key="2">
    <source>
        <dbReference type="ARBA" id="ARBA00022556"/>
    </source>
</evidence>
<gene>
    <name evidence="7 9" type="primary">lpxD</name>
    <name evidence="9" type="ORF">SNR37_000973</name>
</gene>
<accession>A0ABU7G8Z0</accession>
<dbReference type="Gene3D" id="3.40.1390.10">
    <property type="entry name" value="MurE/MurF, N-terminal domain"/>
    <property type="match status" value="1"/>
</dbReference>
<dbReference type="EC" id="2.3.1.191" evidence="7"/>
<name>A0ABU7G8Z0_9ALTE</name>
<keyword evidence="2 7" id="KW-0441">Lipid A biosynthesis</keyword>
<dbReference type="PANTHER" id="PTHR43378:SF2">
    <property type="entry name" value="UDP-3-O-ACYLGLUCOSAMINE N-ACYLTRANSFERASE 1, MITOCHONDRIAL-RELATED"/>
    <property type="match status" value="1"/>
</dbReference>
<feature type="domain" description="UDP-3-O-[3-hydroxymyristoyl] glucosamine N-acyltransferase non-repeat region" evidence="8">
    <location>
        <begin position="22"/>
        <end position="88"/>
    </location>
</feature>
<comment type="catalytic activity">
    <reaction evidence="7">
        <text>a UDP-3-O-[(3R)-3-hydroxyacyl]-alpha-D-glucosamine + a (3R)-hydroxyacyl-[ACP] = a UDP-2-N,3-O-bis[(3R)-3-hydroxyacyl]-alpha-D-glucosamine + holo-[ACP] + H(+)</text>
        <dbReference type="Rhea" id="RHEA:53836"/>
        <dbReference type="Rhea" id="RHEA-COMP:9685"/>
        <dbReference type="Rhea" id="RHEA-COMP:9945"/>
        <dbReference type="ChEBI" id="CHEBI:15378"/>
        <dbReference type="ChEBI" id="CHEBI:64479"/>
        <dbReference type="ChEBI" id="CHEBI:78827"/>
        <dbReference type="ChEBI" id="CHEBI:137740"/>
        <dbReference type="ChEBI" id="CHEBI:137748"/>
        <dbReference type="EC" id="2.3.1.191"/>
    </reaction>
</comment>
<comment type="caution">
    <text evidence="9">The sequence shown here is derived from an EMBL/GenBank/DDBJ whole genome shotgun (WGS) entry which is preliminary data.</text>
</comment>
<dbReference type="Pfam" id="PF00132">
    <property type="entry name" value="Hexapep"/>
    <property type="match status" value="2"/>
</dbReference>
<keyword evidence="3 7" id="KW-0808">Transferase</keyword>
<dbReference type="NCBIfam" id="TIGR01853">
    <property type="entry name" value="lipid_A_lpxD"/>
    <property type="match status" value="1"/>
</dbReference>
<comment type="subunit">
    <text evidence="7">Homotrimer.</text>
</comment>
<keyword evidence="5 7" id="KW-0443">Lipid metabolism</keyword>
<evidence type="ECO:0000256" key="3">
    <source>
        <dbReference type="ARBA" id="ARBA00022679"/>
    </source>
</evidence>
<evidence type="ECO:0000313" key="9">
    <source>
        <dbReference type="EMBL" id="MEE1675647.1"/>
    </source>
</evidence>
<dbReference type="Proteomes" id="UP001310248">
    <property type="component" value="Unassembled WGS sequence"/>
</dbReference>
<dbReference type="HAMAP" id="MF_00523">
    <property type="entry name" value="LpxD"/>
    <property type="match status" value="1"/>
</dbReference>
<dbReference type="InterPro" id="IPR020573">
    <property type="entry name" value="UDP_GlcNAc_AcTrfase_non-rep"/>
</dbReference>
<dbReference type="RefSeq" id="WP_329776474.1">
    <property type="nucleotide sequence ID" value="NZ_JAYDYW010000014.1"/>
</dbReference>
<comment type="pathway">
    <text evidence="7">Bacterial outer membrane biogenesis; LPS lipid A biosynthesis.</text>
</comment>
<dbReference type="PANTHER" id="PTHR43378">
    <property type="entry name" value="UDP-3-O-ACYLGLUCOSAMINE N-ACYLTRANSFERASE"/>
    <property type="match status" value="1"/>
</dbReference>
<keyword evidence="1 7" id="KW-0444">Lipid biosynthesis</keyword>
<evidence type="ECO:0000259" key="8">
    <source>
        <dbReference type="Pfam" id="PF04613"/>
    </source>
</evidence>
<proteinExistence type="inferred from homology"/>
<dbReference type="CDD" id="cd03352">
    <property type="entry name" value="LbH_LpxD"/>
    <property type="match status" value="1"/>
</dbReference>
<dbReference type="Pfam" id="PF04613">
    <property type="entry name" value="LpxD"/>
    <property type="match status" value="1"/>
</dbReference>
<dbReference type="Gene3D" id="1.20.5.170">
    <property type="match status" value="1"/>
</dbReference>
<keyword evidence="4 7" id="KW-0677">Repeat</keyword>
<protein>
    <recommendedName>
        <fullName evidence="7">UDP-3-O-acylglucosamine N-acyltransferase</fullName>
        <ecNumber evidence="7">2.3.1.191</ecNumber>
    </recommendedName>
</protein>
<keyword evidence="6 7" id="KW-0012">Acyltransferase</keyword>
<dbReference type="InterPro" id="IPR007691">
    <property type="entry name" value="LpxD"/>
</dbReference>
<evidence type="ECO:0000256" key="4">
    <source>
        <dbReference type="ARBA" id="ARBA00022737"/>
    </source>
</evidence>
<dbReference type="GO" id="GO:0103118">
    <property type="term" value="F:UDP-3-O-[(3R)-3-hydroxyacyl]-glucosamine N-acyltransferase activity"/>
    <property type="evidence" value="ECO:0007669"/>
    <property type="project" value="UniProtKB-EC"/>
</dbReference>
<comment type="similarity">
    <text evidence="7">Belongs to the transferase hexapeptide repeat family. LpxD subfamily.</text>
</comment>
<dbReference type="InterPro" id="IPR001451">
    <property type="entry name" value="Hexapep"/>
</dbReference>
<dbReference type="SUPFAM" id="SSF51161">
    <property type="entry name" value="Trimeric LpxA-like enzymes"/>
    <property type="match status" value="1"/>
</dbReference>
<comment type="function">
    <text evidence="7">Catalyzes the N-acylation of UDP-3-O-acylglucosamine using 3-hydroxyacyl-ACP as the acyl donor. Is involved in the biosynthesis of lipid A, a phosphorylated glycolipid that anchors the lipopolysaccharide to the outer membrane of the cell.</text>
</comment>
<evidence type="ECO:0000256" key="1">
    <source>
        <dbReference type="ARBA" id="ARBA00022516"/>
    </source>
</evidence>
<keyword evidence="10" id="KW-1185">Reference proteome</keyword>
<evidence type="ECO:0000256" key="6">
    <source>
        <dbReference type="ARBA" id="ARBA00023315"/>
    </source>
</evidence>
<dbReference type="EMBL" id="JAYDYW010000014">
    <property type="protein sequence ID" value="MEE1675647.1"/>
    <property type="molecule type" value="Genomic_DNA"/>
</dbReference>
<reference evidence="10" key="1">
    <citation type="submission" date="2023-07" db="EMBL/GenBank/DDBJ databases">
        <title>Draft genome sequence of Agarivorans aestuarii strain ZMCS4, a CAZymes producing bacteria isolated from the marine brown algae Clodostephus spongiosus.</title>
        <authorList>
            <person name="Lorente B."/>
            <person name="Cabral C."/>
            <person name="Frias J."/>
            <person name="Faria J."/>
            <person name="Toubarro D."/>
        </authorList>
    </citation>
    <scope>NUCLEOTIDE SEQUENCE [LARGE SCALE GENOMIC DNA]</scope>
    <source>
        <strain evidence="10">ZMCS4</strain>
    </source>
</reference>
<sequence length="341" mass="35603">MTLSLGQIAEQLGLTLQGDPELVISNIAPFEKAGAQEISFLTNAKYKPLLATSKAGALILSKSHADAFPGNALISEDPYVSYAQLAQLLDTTPACASSIHPSAVIEDGARIGDSVSIGANAVIESGAVLGNGAQIGAGCFIGKNAKIGANTKLWANCSIYHEVQIGQQCLIQSNTVIGCDGFGYANKQGQWVKIPQLGTVIIGDKVEIGASVAIDRGALDNTEIASNVIIDNQVHIAHNVTIGTGTAIAGTTGIAGSTNIGRYCIIGGGVGINGHIEVCDQVTITGYSMVTKSIREPGTYSSGMPTQANRQWRKSMARLSQIDEMHKRIVSLERKNSPEAD</sequence>
<dbReference type="NCBIfam" id="NF002060">
    <property type="entry name" value="PRK00892.1"/>
    <property type="match status" value="1"/>
</dbReference>
<evidence type="ECO:0000256" key="7">
    <source>
        <dbReference type="HAMAP-Rule" id="MF_00523"/>
    </source>
</evidence>
<evidence type="ECO:0000313" key="10">
    <source>
        <dbReference type="Proteomes" id="UP001310248"/>
    </source>
</evidence>